<sequence length="85" mass="9779">ILFHTNPKNRCHDLTSRLLRFWSLQSTRTGLFPFSGLTIGLSDIPTQEILFIATKQLRVLDTLQFLVGSEQTLRIPCSYTIFHSK</sequence>
<accession>A0A0K2UAS0</accession>
<proteinExistence type="predicted"/>
<protein>
    <submittedName>
        <fullName evidence="1">Uncharacterized protein</fullName>
    </submittedName>
</protein>
<dbReference type="EMBL" id="HACA01017435">
    <property type="protein sequence ID" value="CDW34796.1"/>
    <property type="molecule type" value="Transcribed_RNA"/>
</dbReference>
<reference evidence="1" key="1">
    <citation type="submission" date="2014-05" db="EMBL/GenBank/DDBJ databases">
        <authorList>
            <person name="Chronopoulou M."/>
        </authorList>
    </citation>
    <scope>NUCLEOTIDE SEQUENCE</scope>
    <source>
        <tissue evidence="1">Whole organism</tissue>
    </source>
</reference>
<name>A0A0K2UAS0_LEPSM</name>
<feature type="non-terminal residue" evidence="1">
    <location>
        <position position="1"/>
    </location>
</feature>
<organism evidence="1">
    <name type="scientific">Lepeophtheirus salmonis</name>
    <name type="common">Salmon louse</name>
    <name type="synonym">Caligus salmonis</name>
    <dbReference type="NCBI Taxonomy" id="72036"/>
    <lineage>
        <taxon>Eukaryota</taxon>
        <taxon>Metazoa</taxon>
        <taxon>Ecdysozoa</taxon>
        <taxon>Arthropoda</taxon>
        <taxon>Crustacea</taxon>
        <taxon>Multicrustacea</taxon>
        <taxon>Hexanauplia</taxon>
        <taxon>Copepoda</taxon>
        <taxon>Siphonostomatoida</taxon>
        <taxon>Caligidae</taxon>
        <taxon>Lepeophtheirus</taxon>
    </lineage>
</organism>
<dbReference type="AlphaFoldDB" id="A0A0K2UAS0"/>
<evidence type="ECO:0000313" key="1">
    <source>
        <dbReference type="EMBL" id="CDW34796.1"/>
    </source>
</evidence>